<comment type="caution">
    <text evidence="2">The sequence shown here is derived from an EMBL/GenBank/DDBJ whole genome shotgun (WGS) entry which is preliminary data.</text>
</comment>
<accession>A0A8H5HJN5</accession>
<name>A0A8H5HJN5_9AGAR</name>
<gene>
    <name evidence="2" type="ORF">D9615_003445</name>
</gene>
<proteinExistence type="predicted"/>
<protein>
    <submittedName>
        <fullName evidence="2">Uncharacterized protein</fullName>
    </submittedName>
</protein>
<dbReference type="OrthoDB" id="3270652at2759"/>
<feature type="compositionally biased region" description="Polar residues" evidence="1">
    <location>
        <begin position="57"/>
        <end position="68"/>
    </location>
</feature>
<evidence type="ECO:0000313" key="2">
    <source>
        <dbReference type="EMBL" id="KAF5384225.1"/>
    </source>
</evidence>
<reference evidence="2 3" key="1">
    <citation type="journal article" date="2020" name="ISME J.">
        <title>Uncovering the hidden diversity of litter-decomposition mechanisms in mushroom-forming fungi.</title>
        <authorList>
            <person name="Floudas D."/>
            <person name="Bentzer J."/>
            <person name="Ahren D."/>
            <person name="Johansson T."/>
            <person name="Persson P."/>
            <person name="Tunlid A."/>
        </authorList>
    </citation>
    <scope>NUCLEOTIDE SEQUENCE [LARGE SCALE GENOMIC DNA]</scope>
    <source>
        <strain evidence="2 3">CBS 661.87</strain>
    </source>
</reference>
<evidence type="ECO:0000256" key="1">
    <source>
        <dbReference type="SAM" id="MobiDB-lite"/>
    </source>
</evidence>
<evidence type="ECO:0000313" key="3">
    <source>
        <dbReference type="Proteomes" id="UP000565441"/>
    </source>
</evidence>
<feature type="compositionally biased region" description="Basic and acidic residues" evidence="1">
    <location>
        <begin position="47"/>
        <end position="56"/>
    </location>
</feature>
<dbReference type="Proteomes" id="UP000565441">
    <property type="component" value="Unassembled WGS sequence"/>
</dbReference>
<feature type="compositionally biased region" description="Basic and acidic residues" evidence="1">
    <location>
        <begin position="27"/>
        <end position="36"/>
    </location>
</feature>
<sequence length="191" mass="20701">MARARRSLSPNASSLLTGKHKTTSKLFGDKTERDSTFDLEEGEITEEEAKSEESRDTVTIGTETSMPTPSAEMVPETLPQIMVTEPEAAHPLSATAIENAEPPAARTPLEAEQVNPDIGLSCAAATAEPDSRTPRTLSPEELELAKNIVLDLLGWGVQPEYLVECGVSSHAIYRIFTDLHLRLPSNLSYLG</sequence>
<dbReference type="AlphaFoldDB" id="A0A8H5HJN5"/>
<feature type="compositionally biased region" description="Acidic residues" evidence="1">
    <location>
        <begin position="37"/>
        <end position="46"/>
    </location>
</feature>
<keyword evidence="3" id="KW-1185">Reference proteome</keyword>
<dbReference type="EMBL" id="JAACJP010000005">
    <property type="protein sequence ID" value="KAF5384225.1"/>
    <property type="molecule type" value="Genomic_DNA"/>
</dbReference>
<organism evidence="2 3">
    <name type="scientific">Tricholomella constricta</name>
    <dbReference type="NCBI Taxonomy" id="117010"/>
    <lineage>
        <taxon>Eukaryota</taxon>
        <taxon>Fungi</taxon>
        <taxon>Dikarya</taxon>
        <taxon>Basidiomycota</taxon>
        <taxon>Agaricomycotina</taxon>
        <taxon>Agaricomycetes</taxon>
        <taxon>Agaricomycetidae</taxon>
        <taxon>Agaricales</taxon>
        <taxon>Tricholomatineae</taxon>
        <taxon>Lyophyllaceae</taxon>
        <taxon>Tricholomella</taxon>
    </lineage>
</organism>
<feature type="region of interest" description="Disordered" evidence="1">
    <location>
        <begin position="1"/>
        <end position="72"/>
    </location>
</feature>